<dbReference type="EMBL" id="JANDBD010000001">
    <property type="protein sequence ID" value="MCP9271107.1"/>
    <property type="molecule type" value="Genomic_DNA"/>
</dbReference>
<dbReference type="RefSeq" id="WP_255058078.1">
    <property type="nucleotide sequence ID" value="NZ_JANDBD010000001.1"/>
</dbReference>
<accession>A0ABT1LZS3</accession>
<dbReference type="Gene3D" id="2.60.120.620">
    <property type="entry name" value="q2cbj1_9rhob like domain"/>
    <property type="match status" value="1"/>
</dbReference>
<organism evidence="1 2">
    <name type="scientific">Mycolicibacterium arenosum</name>
    <dbReference type="NCBI Taxonomy" id="2952157"/>
    <lineage>
        <taxon>Bacteria</taxon>
        <taxon>Bacillati</taxon>
        <taxon>Actinomycetota</taxon>
        <taxon>Actinomycetes</taxon>
        <taxon>Mycobacteriales</taxon>
        <taxon>Mycobacteriaceae</taxon>
        <taxon>Mycolicibacterium</taxon>
    </lineage>
</organism>
<evidence type="ECO:0000313" key="2">
    <source>
        <dbReference type="Proteomes" id="UP001651690"/>
    </source>
</evidence>
<protein>
    <recommendedName>
        <fullName evidence="3">Fe2OG dioxygenase domain-containing protein</fullName>
    </recommendedName>
</protein>
<dbReference type="SUPFAM" id="SSF51197">
    <property type="entry name" value="Clavaminate synthase-like"/>
    <property type="match status" value="1"/>
</dbReference>
<keyword evidence="2" id="KW-1185">Reference proteome</keyword>
<evidence type="ECO:0008006" key="3">
    <source>
        <dbReference type="Google" id="ProtNLM"/>
    </source>
</evidence>
<name>A0ABT1LZS3_9MYCO</name>
<dbReference type="Proteomes" id="UP001651690">
    <property type="component" value="Unassembled WGS sequence"/>
</dbReference>
<gene>
    <name evidence="1" type="ORF">NM203_02775</name>
</gene>
<reference evidence="1 2" key="1">
    <citation type="submission" date="2022-06" db="EMBL/GenBank/DDBJ databases">
        <title>Mycolicibacterium sp. CAU 1645 isolated from seawater.</title>
        <authorList>
            <person name="Kim W."/>
        </authorList>
    </citation>
    <scope>NUCLEOTIDE SEQUENCE [LARGE SCALE GENOMIC DNA]</scope>
    <source>
        <strain evidence="1 2">CAU 1645</strain>
    </source>
</reference>
<proteinExistence type="predicted"/>
<evidence type="ECO:0000313" key="1">
    <source>
        <dbReference type="EMBL" id="MCP9271107.1"/>
    </source>
</evidence>
<comment type="caution">
    <text evidence="1">The sequence shown here is derived from an EMBL/GenBank/DDBJ whole genome shotgun (WGS) entry which is preliminary data.</text>
</comment>
<sequence length="309" mass="34737">MHGVDDESASTPGALMLRATGAIHRRAAFYRRSLSQSTVIGPLSDRRYATRLARHADRTPVLAAAQRGIVAEMREFGVAVRDIDLPTDVLASADRLTEMLRHRHTNEPCAKASPAELAVDPTLFLFGLTPGMLDVAECHLGLPARFLGIEVKRELVSPADGGRHETVRRWHLDHEDRRMFKVIVYLSDVDEDAGPFGYVERSNTERVRRLAKHHHDAVSDVDMATVVPREDWHSVTGRRLTAVYADTGQVFHRVFAPTAAERYSVTFAYSSRSPYYTYSRLMLPRRVLQQLRSGLTSRQWAALGVKRTP</sequence>